<proteinExistence type="predicted"/>
<dbReference type="Proteomes" id="UP000186601">
    <property type="component" value="Unassembled WGS sequence"/>
</dbReference>
<reference evidence="1 2" key="1">
    <citation type="submission" date="2018-02" db="EMBL/GenBank/DDBJ databases">
        <title>Genome sequence of the basidiomycete white-rot fungus Phlebia centrifuga.</title>
        <authorList>
            <person name="Granchi Z."/>
            <person name="Peng M."/>
            <person name="de Vries R.P."/>
            <person name="Hilden K."/>
            <person name="Makela M.R."/>
            <person name="Grigoriev I."/>
            <person name="Riley R."/>
        </authorList>
    </citation>
    <scope>NUCLEOTIDE SEQUENCE [LARGE SCALE GENOMIC DNA]</scope>
    <source>
        <strain evidence="1 2">FBCC195</strain>
    </source>
</reference>
<sequence length="663" mass="74691">MSAANIPPELFQEILRFPVLAVFEPFHRNYVKVNKRELGAYSLVCKHWAKMCQPHLFEDVTLRSREDLEQLLSFLDSSVSAVSRYIWRIQLEQKGLSVPWIHLLSLWVFPKLRRSVVPVVLHLESPMGALSSASFRSIHFALPRTHPSFSSKINHMKLSHITFRSFSDLLHVVKEMPVLRKLEGFHLSWPTPPDTVQSLPSAAYLRDISLSGCANSWAALWLVLVRRKQIVQIPGFSPIHFDLAQERSVVCSLVRSITNKSDCWVRTHRFGQDGYMIAYNNLSCQSALGSFLNLIIAPGPLKPSEKGATSHVFAISLCFIDCKLTLDEALLLDWKNFDDDASRLLHLQKVTLGFGSHEDMLHFAENVVNPAMVQLKNAGKLRFAVRPKGRRRWFTADPETEKMEGLVDSFPSSETKAVEIMEINDPGCGECHRRNLNGSVKLMSSVAPEPQAGPDATECGKESIKTVKLMRAPVSQTTLSTFFGRRGPESVTPYDSQLVFEKQKNTIAISLPVERGAGNQQSKDLPADPDDILGETELNRARTIGDDVPVDSESTLQDLQQATKDYFLLLNIHRAQLPQRTYRNLYVTAKSWNGQLDICVELYRCHGSEDGDSIAFLEDLKHCRTAYFGVLNQCKGELPSKTYRDLYVAATTWGAEQDVYFGL</sequence>
<protein>
    <submittedName>
        <fullName evidence="1">Uncharacterized protein</fullName>
    </submittedName>
</protein>
<keyword evidence="2" id="KW-1185">Reference proteome</keyword>
<comment type="caution">
    <text evidence="1">The sequence shown here is derived from an EMBL/GenBank/DDBJ whole genome shotgun (WGS) entry which is preliminary data.</text>
</comment>
<dbReference type="EMBL" id="MLYV02001291">
    <property type="protein sequence ID" value="PSR71200.1"/>
    <property type="molecule type" value="Genomic_DNA"/>
</dbReference>
<dbReference type="OrthoDB" id="2800083at2759"/>
<dbReference type="AlphaFoldDB" id="A0A2R6NFP5"/>
<evidence type="ECO:0000313" key="1">
    <source>
        <dbReference type="EMBL" id="PSR71200.1"/>
    </source>
</evidence>
<evidence type="ECO:0000313" key="2">
    <source>
        <dbReference type="Proteomes" id="UP000186601"/>
    </source>
</evidence>
<name>A0A2R6NFP5_9APHY</name>
<organism evidence="1 2">
    <name type="scientific">Hermanssonia centrifuga</name>
    <dbReference type="NCBI Taxonomy" id="98765"/>
    <lineage>
        <taxon>Eukaryota</taxon>
        <taxon>Fungi</taxon>
        <taxon>Dikarya</taxon>
        <taxon>Basidiomycota</taxon>
        <taxon>Agaricomycotina</taxon>
        <taxon>Agaricomycetes</taxon>
        <taxon>Polyporales</taxon>
        <taxon>Meruliaceae</taxon>
        <taxon>Hermanssonia</taxon>
    </lineage>
</organism>
<gene>
    <name evidence="1" type="ORF">PHLCEN_2v12932</name>
</gene>
<accession>A0A2R6NFP5</accession>